<reference evidence="2 3" key="1">
    <citation type="submission" date="2018-06" db="EMBL/GenBank/DDBJ databases">
        <title>Genomic Encyclopedia of Type Strains, Phase III (KMG-III): the genomes of soil and plant-associated and newly described type strains.</title>
        <authorList>
            <person name="Whitman W."/>
        </authorList>
    </citation>
    <scope>NUCLEOTIDE SEQUENCE [LARGE SCALE GENOMIC DNA]</scope>
    <source>
        <strain evidence="2 3">CGMCC 1.12504</strain>
    </source>
</reference>
<dbReference type="EMBL" id="QLSV01000002">
    <property type="protein sequence ID" value="RAR50434.1"/>
    <property type="molecule type" value="Genomic_DNA"/>
</dbReference>
<evidence type="ECO:0000313" key="3">
    <source>
        <dbReference type="Proteomes" id="UP000249518"/>
    </source>
</evidence>
<dbReference type="Pfam" id="PF07661">
    <property type="entry name" value="MORN_2"/>
    <property type="match status" value="2"/>
</dbReference>
<dbReference type="SUPFAM" id="SSF82185">
    <property type="entry name" value="Histone H3 K4-specific methyltransferase SET7/9 N-terminal domain"/>
    <property type="match status" value="1"/>
</dbReference>
<proteinExistence type="predicted"/>
<dbReference type="OrthoDB" id="1467310at2"/>
<dbReference type="InterPro" id="IPR011652">
    <property type="entry name" value="MORN_2"/>
</dbReference>
<sequence length="117" mass="13225">MKKLFIAAMLVVSGVISAQENNAKHEVVDQMVKSTFYHDNGQVQQEGFYKDGKVHGQWVSYDANGNKVSMGQYQDGMKIGKWFFWTGADLTEVDYSESRIAQVKKWSQGAIVQVNKN</sequence>
<accession>A0A328X2L2</accession>
<dbReference type="RefSeq" id="WP_112084981.1">
    <property type="nucleotide sequence ID" value="NZ_QLSV01000002.1"/>
</dbReference>
<comment type="caution">
    <text evidence="2">The sequence shown here is derived from an EMBL/GenBank/DDBJ whole genome shotgun (WGS) entry which is preliminary data.</text>
</comment>
<keyword evidence="1" id="KW-0732">Signal</keyword>
<keyword evidence="3" id="KW-1185">Reference proteome</keyword>
<feature type="signal peptide" evidence="1">
    <location>
        <begin position="1"/>
        <end position="18"/>
    </location>
</feature>
<organism evidence="2 3">
    <name type="scientific">Flavobacterium lacus</name>
    <dbReference type="NCBI Taxonomy" id="1353778"/>
    <lineage>
        <taxon>Bacteria</taxon>
        <taxon>Pseudomonadati</taxon>
        <taxon>Bacteroidota</taxon>
        <taxon>Flavobacteriia</taxon>
        <taxon>Flavobacteriales</taxon>
        <taxon>Flavobacteriaceae</taxon>
        <taxon>Flavobacterium</taxon>
    </lineage>
</organism>
<dbReference type="AlphaFoldDB" id="A0A328X2L2"/>
<name>A0A328X2L2_9FLAO</name>
<dbReference type="Proteomes" id="UP000249518">
    <property type="component" value="Unassembled WGS sequence"/>
</dbReference>
<evidence type="ECO:0000256" key="1">
    <source>
        <dbReference type="SAM" id="SignalP"/>
    </source>
</evidence>
<evidence type="ECO:0000313" key="2">
    <source>
        <dbReference type="EMBL" id="RAR50434.1"/>
    </source>
</evidence>
<dbReference type="Gene3D" id="2.20.110.10">
    <property type="entry name" value="Histone H3 K4-specific methyltransferase SET7/9 N-terminal domain"/>
    <property type="match status" value="1"/>
</dbReference>
<gene>
    <name evidence="2" type="ORF">B0I10_102237</name>
</gene>
<protein>
    <submittedName>
        <fullName evidence="2">MORN repeat protein</fullName>
    </submittedName>
</protein>
<feature type="chain" id="PRO_5016456488" evidence="1">
    <location>
        <begin position="19"/>
        <end position="117"/>
    </location>
</feature>